<name>A0A2H0W9T0_9BACT</name>
<protein>
    <submittedName>
        <fullName evidence="2">Uncharacterized protein</fullName>
    </submittedName>
</protein>
<proteinExistence type="predicted"/>
<dbReference type="Proteomes" id="UP000230093">
    <property type="component" value="Unassembled WGS sequence"/>
</dbReference>
<accession>A0A2H0W9T0</accession>
<evidence type="ECO:0000313" key="3">
    <source>
        <dbReference type="Proteomes" id="UP000230093"/>
    </source>
</evidence>
<feature type="region of interest" description="Disordered" evidence="1">
    <location>
        <begin position="1"/>
        <end position="46"/>
    </location>
</feature>
<evidence type="ECO:0000313" key="2">
    <source>
        <dbReference type="EMBL" id="PIS09430.1"/>
    </source>
</evidence>
<organism evidence="2 3">
    <name type="scientific">Candidatus Beckwithbacteria bacterium CG10_big_fil_rev_8_21_14_0_10_34_10</name>
    <dbReference type="NCBI Taxonomy" id="1974495"/>
    <lineage>
        <taxon>Bacteria</taxon>
        <taxon>Candidatus Beckwithiibacteriota</taxon>
    </lineage>
</organism>
<dbReference type="AlphaFoldDB" id="A0A2H0W9T0"/>
<reference evidence="3" key="1">
    <citation type="submission" date="2017-09" db="EMBL/GenBank/DDBJ databases">
        <title>Depth-based differentiation of microbial function through sediment-hosted aquifers and enrichment of novel symbionts in the deep terrestrial subsurface.</title>
        <authorList>
            <person name="Probst A.J."/>
            <person name="Ladd B."/>
            <person name="Jarett J.K."/>
            <person name="Geller-Mcgrath D.E."/>
            <person name="Sieber C.M.K."/>
            <person name="Emerson J.B."/>
            <person name="Anantharaman K."/>
            <person name="Thomas B.C."/>
            <person name="Malmstrom R."/>
            <person name="Stieglmeier M."/>
            <person name="Klingl A."/>
            <person name="Woyke T."/>
            <person name="Ryan C.M."/>
            <person name="Banfield J.F."/>
        </authorList>
    </citation>
    <scope>NUCLEOTIDE SEQUENCE [LARGE SCALE GENOMIC DNA]</scope>
</reference>
<gene>
    <name evidence="2" type="ORF">COT75_01370</name>
</gene>
<feature type="compositionally biased region" description="Basic and acidic residues" evidence="1">
    <location>
        <begin position="1"/>
        <end position="18"/>
    </location>
</feature>
<comment type="caution">
    <text evidence="2">The sequence shown here is derived from an EMBL/GenBank/DDBJ whole genome shotgun (WGS) entry which is preliminary data.</text>
</comment>
<sequence>MNQKVAKDNLTDLVDEIKPQTAKPAQKPSGNVSEPKTPKIAVPDVPPSMSEYEVLLPDGTKVTLSQVQKSMSSINMSRVDKPPKSRIKVIRETDGEYVQIVVEEQVKYVSPKLKVVKK</sequence>
<evidence type="ECO:0000256" key="1">
    <source>
        <dbReference type="SAM" id="MobiDB-lite"/>
    </source>
</evidence>
<dbReference type="EMBL" id="PEZT01000009">
    <property type="protein sequence ID" value="PIS09430.1"/>
    <property type="molecule type" value="Genomic_DNA"/>
</dbReference>